<feature type="region of interest" description="Disordered" evidence="1">
    <location>
        <begin position="21"/>
        <end position="87"/>
    </location>
</feature>
<evidence type="ECO:0000313" key="3">
    <source>
        <dbReference type="Proteomes" id="UP000324632"/>
    </source>
</evidence>
<dbReference type="AlphaFoldDB" id="A0A5A9NDR5"/>
<protein>
    <submittedName>
        <fullName evidence="2">Uncharacterized protein</fullName>
    </submittedName>
</protein>
<proteinExistence type="predicted"/>
<reference evidence="2 3" key="1">
    <citation type="journal article" date="2019" name="Mol. Ecol. Resour.">
        <title>Chromosome-level genome assembly of Triplophysa tibetana, a fish adapted to the harsh high-altitude environment of the Tibetan Plateau.</title>
        <authorList>
            <person name="Yang X."/>
            <person name="Liu H."/>
            <person name="Ma Z."/>
            <person name="Zou Y."/>
            <person name="Zou M."/>
            <person name="Mao Y."/>
            <person name="Li X."/>
            <person name="Wang H."/>
            <person name="Chen T."/>
            <person name="Wang W."/>
            <person name="Yang R."/>
        </authorList>
    </citation>
    <scope>NUCLEOTIDE SEQUENCE [LARGE SCALE GENOMIC DNA]</scope>
    <source>
        <strain evidence="2">TTIB1903HZAU</strain>
        <tissue evidence="2">Muscle</tissue>
    </source>
</reference>
<comment type="caution">
    <text evidence="2">The sequence shown here is derived from an EMBL/GenBank/DDBJ whole genome shotgun (WGS) entry which is preliminary data.</text>
</comment>
<name>A0A5A9NDR5_9TELE</name>
<feature type="compositionally biased region" description="Basic and acidic residues" evidence="1">
    <location>
        <begin position="184"/>
        <end position="202"/>
    </location>
</feature>
<gene>
    <name evidence="2" type="ORF">E1301_Tti020729</name>
</gene>
<keyword evidence="3" id="KW-1185">Reference proteome</keyword>
<sequence length="223" mass="25334">MDRRPQTMYFDVESALREILRSSDEEQLKEAETCVSERDSSGSSVDSLEDDMFVDGLDPVLDRPSNDTDEDWCPESSPEHRKRSGSHRHHLQHHLHVHLLQLQMVQELARISGALAHNLIVQLKLSDGNVTLLEQETAALKLQAEEARRNQEDAKNRLDQLTLEAQELATDERHAELTEEVQRLQDTVTDLRTDTEHRERFGKAGPRGPGMQAPESRDSITTG</sequence>
<organism evidence="2 3">
    <name type="scientific">Triplophysa tibetana</name>
    <dbReference type="NCBI Taxonomy" id="1572043"/>
    <lineage>
        <taxon>Eukaryota</taxon>
        <taxon>Metazoa</taxon>
        <taxon>Chordata</taxon>
        <taxon>Craniata</taxon>
        <taxon>Vertebrata</taxon>
        <taxon>Euteleostomi</taxon>
        <taxon>Actinopterygii</taxon>
        <taxon>Neopterygii</taxon>
        <taxon>Teleostei</taxon>
        <taxon>Ostariophysi</taxon>
        <taxon>Cypriniformes</taxon>
        <taxon>Nemacheilidae</taxon>
        <taxon>Triplophysa</taxon>
    </lineage>
</organism>
<dbReference type="Proteomes" id="UP000324632">
    <property type="component" value="Chromosome 19"/>
</dbReference>
<evidence type="ECO:0000313" key="2">
    <source>
        <dbReference type="EMBL" id="KAA0708112.1"/>
    </source>
</evidence>
<accession>A0A5A9NDR5</accession>
<dbReference type="EMBL" id="SOYY01000019">
    <property type="protein sequence ID" value="KAA0708112.1"/>
    <property type="molecule type" value="Genomic_DNA"/>
</dbReference>
<feature type="region of interest" description="Disordered" evidence="1">
    <location>
        <begin position="184"/>
        <end position="223"/>
    </location>
</feature>
<feature type="compositionally biased region" description="Basic and acidic residues" evidence="1">
    <location>
        <begin position="21"/>
        <end position="40"/>
    </location>
</feature>
<evidence type="ECO:0000256" key="1">
    <source>
        <dbReference type="SAM" id="MobiDB-lite"/>
    </source>
</evidence>